<dbReference type="PANTHER" id="PTHR40625:SF1">
    <property type="entry name" value="AMP-ACTIVATED PROTEIN KINASE GLYCOGEN-BINDING DOMAIN-CONTAINING PROTEIN"/>
    <property type="match status" value="1"/>
</dbReference>
<gene>
    <name evidence="2" type="ORF">PV11_03616</name>
</gene>
<dbReference type="STRING" id="1016849.A0A0D1Z3I5"/>
<organism evidence="2 3">
    <name type="scientific">Exophiala sideris</name>
    <dbReference type="NCBI Taxonomy" id="1016849"/>
    <lineage>
        <taxon>Eukaryota</taxon>
        <taxon>Fungi</taxon>
        <taxon>Dikarya</taxon>
        <taxon>Ascomycota</taxon>
        <taxon>Pezizomycotina</taxon>
        <taxon>Eurotiomycetes</taxon>
        <taxon>Chaetothyriomycetidae</taxon>
        <taxon>Chaetothyriales</taxon>
        <taxon>Herpotrichiellaceae</taxon>
        <taxon>Exophiala</taxon>
    </lineage>
</organism>
<reference evidence="2 3" key="1">
    <citation type="submission" date="2015-01" db="EMBL/GenBank/DDBJ databases">
        <title>The Genome Sequence of Exophiala sideris CBS121828.</title>
        <authorList>
            <consortium name="The Broad Institute Genomics Platform"/>
            <person name="Cuomo C."/>
            <person name="de Hoog S."/>
            <person name="Gorbushina A."/>
            <person name="Stielow B."/>
            <person name="Teixiera M."/>
            <person name="Abouelleil A."/>
            <person name="Chapman S.B."/>
            <person name="Priest M."/>
            <person name="Young S.K."/>
            <person name="Wortman J."/>
            <person name="Nusbaum C."/>
            <person name="Birren B."/>
        </authorList>
    </citation>
    <scope>NUCLEOTIDE SEQUENCE [LARGE SCALE GENOMIC DNA]</scope>
    <source>
        <strain evidence="2 3">CBS 121828</strain>
    </source>
</reference>
<feature type="compositionally biased region" description="Low complexity" evidence="1">
    <location>
        <begin position="120"/>
        <end position="130"/>
    </location>
</feature>
<dbReference type="AlphaFoldDB" id="A0A0D1Z3I5"/>
<feature type="compositionally biased region" description="Polar residues" evidence="1">
    <location>
        <begin position="248"/>
        <end position="259"/>
    </location>
</feature>
<dbReference type="PANTHER" id="PTHR40625">
    <property type="entry name" value="GTP-BINDING PROTEIN ESDC-RELATED"/>
    <property type="match status" value="1"/>
</dbReference>
<feature type="region of interest" description="Disordered" evidence="1">
    <location>
        <begin position="120"/>
        <end position="201"/>
    </location>
</feature>
<evidence type="ECO:0000256" key="1">
    <source>
        <dbReference type="SAM" id="MobiDB-lite"/>
    </source>
</evidence>
<feature type="compositionally biased region" description="Low complexity" evidence="1">
    <location>
        <begin position="162"/>
        <end position="179"/>
    </location>
</feature>
<name>A0A0D1Z3I5_9EURO</name>
<proteinExistence type="predicted"/>
<feature type="compositionally biased region" description="Low complexity" evidence="1">
    <location>
        <begin position="325"/>
        <end position="336"/>
    </location>
</feature>
<feature type="compositionally biased region" description="Low complexity" evidence="1">
    <location>
        <begin position="522"/>
        <end position="541"/>
    </location>
</feature>
<feature type="compositionally biased region" description="Polar residues" evidence="1">
    <location>
        <begin position="186"/>
        <end position="199"/>
    </location>
</feature>
<dbReference type="OrthoDB" id="5422351at2759"/>
<evidence type="ECO:0000313" key="2">
    <source>
        <dbReference type="EMBL" id="KIV81428.1"/>
    </source>
</evidence>
<accession>A0A0D1Z3I5</accession>
<feature type="region of interest" description="Disordered" evidence="1">
    <location>
        <begin position="236"/>
        <end position="348"/>
    </location>
</feature>
<dbReference type="EMBL" id="KN846952">
    <property type="protein sequence ID" value="KIV81428.1"/>
    <property type="molecule type" value="Genomic_DNA"/>
</dbReference>
<sequence>MAPTTLMTFLVRVPPSTRSVSLYGSWDNFSTAYPMQRDTRTGPEHWSGCHSFSNIICDGDNQSIGVPREGGLKMGGTYWYYYKLDDNLEFHNSAEPSTTACPLLPGQLVNVLNVPFALSSGRSRNDSVSSTNSEFCTMDPADKFMNPRPVPAKPDLPRLKTSPTLPQGSWSSSSSPVSADPRRGRSATSRGPSQSSSATRIIHLAKKPSLEAPSRSLSRSSNRSAAIIGALRALKSPRFPSPDGATSRGRSVTMPSPTTDAPDRVGKETTSVKGLGVLAEVKTLSSSESDGELPLRQGFGTDVEGFTPVPMPSFAQHRRQRSSSREPSSLRSSLSRGTTPTRKPMDQAGTPFQALETLVEVATPSKTPGQPLTAVKVGTVRLVDDYQTELDLEKRLPTLPNTPSSAYPASCVGDSPNLQVGVDMEHLQSHFSSTTIETGSRVDSYANNERSHFSDWTCSTTRISALSENASSIIDLEPMSPSADGGFDFANIPAIGLIDHGTHQGVIEAAGRPEPKPDGLPSASSLSTISSVASSATTSSSPDLDGSMETGSAWGKFQHYRLPSGDVGSDVTLKALTTANSGKPLVVDGHHRATRLQNPGCGFGEPTLPHSTTMQQLLDELSYLGGMIQQN</sequence>
<feature type="region of interest" description="Disordered" evidence="1">
    <location>
        <begin position="509"/>
        <end position="550"/>
    </location>
</feature>
<dbReference type="HOGENOM" id="CLU_016094_0_0_1"/>
<protein>
    <submittedName>
        <fullName evidence="2">Uncharacterized protein</fullName>
    </submittedName>
</protein>
<evidence type="ECO:0000313" key="3">
    <source>
        <dbReference type="Proteomes" id="UP000053599"/>
    </source>
</evidence>
<dbReference type="Proteomes" id="UP000053599">
    <property type="component" value="Unassembled WGS sequence"/>
</dbReference>